<gene>
    <name evidence="3" type="ORF">CN97_09600</name>
</gene>
<comment type="caution">
    <text evidence="3">The sequence shown here is derived from an EMBL/GenBank/DDBJ whole genome shotgun (WGS) entry which is preliminary data.</text>
</comment>
<evidence type="ECO:0000313" key="3">
    <source>
        <dbReference type="EMBL" id="KFI31539.1"/>
    </source>
</evidence>
<name>A0A086YB89_9RHOB</name>
<feature type="compositionally biased region" description="Basic and acidic residues" evidence="1">
    <location>
        <begin position="63"/>
        <end position="78"/>
    </location>
</feature>
<dbReference type="Gene3D" id="3.30.750.140">
    <property type="match status" value="1"/>
</dbReference>
<dbReference type="InterPro" id="IPR038610">
    <property type="entry name" value="FliK-like_C_sf"/>
</dbReference>
<proteinExistence type="predicted"/>
<evidence type="ECO:0000313" key="4">
    <source>
        <dbReference type="Proteomes" id="UP000028826"/>
    </source>
</evidence>
<evidence type="ECO:0000259" key="2">
    <source>
        <dbReference type="Pfam" id="PF02120"/>
    </source>
</evidence>
<dbReference type="AlphaFoldDB" id="A0A086YB89"/>
<protein>
    <recommendedName>
        <fullName evidence="2">Flagellar hook-length control protein-like C-terminal domain-containing protein</fullName>
    </recommendedName>
</protein>
<keyword evidence="4" id="KW-1185">Reference proteome</keyword>
<dbReference type="EMBL" id="JGYG01000002">
    <property type="protein sequence ID" value="KFI31539.1"/>
    <property type="molecule type" value="Genomic_DNA"/>
</dbReference>
<organism evidence="3 4">
    <name type="scientific">Haematobacter massiliensis</name>
    <dbReference type="NCBI Taxonomy" id="195105"/>
    <lineage>
        <taxon>Bacteria</taxon>
        <taxon>Pseudomonadati</taxon>
        <taxon>Pseudomonadota</taxon>
        <taxon>Alphaproteobacteria</taxon>
        <taxon>Rhodobacterales</taxon>
        <taxon>Paracoccaceae</taxon>
        <taxon>Haematobacter</taxon>
    </lineage>
</organism>
<dbReference type="InterPro" id="IPR021136">
    <property type="entry name" value="Flagellar_hook_control-like_C"/>
</dbReference>
<evidence type="ECO:0000256" key="1">
    <source>
        <dbReference type="SAM" id="MobiDB-lite"/>
    </source>
</evidence>
<dbReference type="Pfam" id="PF02120">
    <property type="entry name" value="Flg_hook"/>
    <property type="match status" value="1"/>
</dbReference>
<reference evidence="3 4" key="1">
    <citation type="submission" date="2014-03" db="EMBL/GenBank/DDBJ databases">
        <title>Genome of Haematobacter massiliensis CCUG 47968.</title>
        <authorList>
            <person name="Wang D."/>
            <person name="Wang G."/>
        </authorList>
    </citation>
    <scope>NUCLEOTIDE SEQUENCE [LARGE SCALE GENOMIC DNA]</scope>
    <source>
        <strain evidence="3 4">CCUG 47968</strain>
    </source>
</reference>
<feature type="region of interest" description="Disordered" evidence="1">
    <location>
        <begin position="59"/>
        <end position="81"/>
    </location>
</feature>
<sequence length="105" mass="11835">MELSLDDNDLGRLELKIQETPHGVRVEVDSNRADSLDAARRQAADLQRDLRQQGYGEVSFHFGGDKKQDRRNPLKPDASESQFAVMIETAPQKGLAGEDRLDLRM</sequence>
<accession>A0A086YB89</accession>
<feature type="domain" description="Flagellar hook-length control protein-like C-terminal" evidence="2">
    <location>
        <begin position="1"/>
        <end position="67"/>
    </location>
</feature>
<dbReference type="Proteomes" id="UP000028826">
    <property type="component" value="Unassembled WGS sequence"/>
</dbReference>